<evidence type="ECO:0000313" key="3">
    <source>
        <dbReference type="EMBL" id="GAH93304.1"/>
    </source>
</evidence>
<comment type="caution">
    <text evidence="3">The sequence shown here is derived from an EMBL/GenBank/DDBJ whole genome shotgun (WGS) entry which is preliminary data.</text>
</comment>
<dbReference type="Gene3D" id="3.30.360.10">
    <property type="entry name" value="Dihydrodipicolinate Reductase, domain 2"/>
    <property type="match status" value="1"/>
</dbReference>
<dbReference type="PANTHER" id="PTHR43377">
    <property type="entry name" value="BILIVERDIN REDUCTASE A"/>
    <property type="match status" value="1"/>
</dbReference>
<evidence type="ECO:0000259" key="2">
    <source>
        <dbReference type="Pfam" id="PF22725"/>
    </source>
</evidence>
<reference evidence="3" key="1">
    <citation type="journal article" date="2014" name="Front. Microbiol.">
        <title>High frequency of phylogenetically diverse reductive dehalogenase-homologous genes in deep subseafloor sedimentary metagenomes.</title>
        <authorList>
            <person name="Kawai M."/>
            <person name="Futagami T."/>
            <person name="Toyoda A."/>
            <person name="Takaki Y."/>
            <person name="Nishi S."/>
            <person name="Hori S."/>
            <person name="Arai W."/>
            <person name="Tsubouchi T."/>
            <person name="Morono Y."/>
            <person name="Uchiyama I."/>
            <person name="Ito T."/>
            <person name="Fujiyama A."/>
            <person name="Inagaki F."/>
            <person name="Takami H."/>
        </authorList>
    </citation>
    <scope>NUCLEOTIDE SEQUENCE</scope>
    <source>
        <strain evidence="3">Expedition CK06-06</strain>
    </source>
</reference>
<dbReference type="SUPFAM" id="SSF51735">
    <property type="entry name" value="NAD(P)-binding Rossmann-fold domains"/>
    <property type="match status" value="1"/>
</dbReference>
<sequence length="425" mass="48391">MRISTSYGPGRGDSDYEEKGIDYPYAYVRWTENRNMQAYLQLLKNKEIDFSSLVGGKYSLEQADLAYKLLNSKKKPLAVLLSYPGSILKEKDSQQFVQLSTPQKIEGKIEVGIIGVGSFAQAVRLPNLMKLREFYRIRGICTHNQVKAKYFASRYNANIATTDYKILLNDPKINLIIISTRHNLHAQMVIDALKAGKNIFVEKPLCLTEEELKEILDILKTQNFDYSPIVAVGFNRRFSPFIQKIKEEIEDRRSPIIINYRVNDSYLAPSHWVNTSEGGGRVLGNACHMFDVFCYLAESGIEKINACAITSKDTFYLTTDNFVSTIKFKDGSLANLVYTTQGDSGAGKEYMEVYSEGRVFILDDYKKLKTYGVKADMKMYKQNKGHFEELKSLASCLHQRRSPMPLEEIINATKISLEVDKQVRA</sequence>
<proteinExistence type="predicted"/>
<dbReference type="GO" id="GO:0000166">
    <property type="term" value="F:nucleotide binding"/>
    <property type="evidence" value="ECO:0007669"/>
    <property type="project" value="InterPro"/>
</dbReference>
<organism evidence="3">
    <name type="scientific">marine sediment metagenome</name>
    <dbReference type="NCBI Taxonomy" id="412755"/>
    <lineage>
        <taxon>unclassified sequences</taxon>
        <taxon>metagenomes</taxon>
        <taxon>ecological metagenomes</taxon>
    </lineage>
</organism>
<dbReference type="InterPro" id="IPR000683">
    <property type="entry name" value="Gfo/Idh/MocA-like_OxRdtase_N"/>
</dbReference>
<feature type="domain" description="GFO/IDH/MocA-like oxidoreductase" evidence="2">
    <location>
        <begin position="261"/>
        <end position="354"/>
    </location>
</feature>
<gene>
    <name evidence="3" type="ORF">S06H3_03639</name>
</gene>
<dbReference type="InterPro" id="IPR051450">
    <property type="entry name" value="Gfo/Idh/MocA_Oxidoreductases"/>
</dbReference>
<dbReference type="EMBL" id="BARV01001206">
    <property type="protein sequence ID" value="GAH93304.1"/>
    <property type="molecule type" value="Genomic_DNA"/>
</dbReference>
<dbReference type="SUPFAM" id="SSF55347">
    <property type="entry name" value="Glyceraldehyde-3-phosphate dehydrogenase-like, C-terminal domain"/>
    <property type="match status" value="1"/>
</dbReference>
<evidence type="ECO:0000259" key="1">
    <source>
        <dbReference type="Pfam" id="PF01408"/>
    </source>
</evidence>
<feature type="domain" description="Gfo/Idh/MocA-like oxidoreductase N-terminal" evidence="1">
    <location>
        <begin position="109"/>
        <end position="223"/>
    </location>
</feature>
<dbReference type="Pfam" id="PF22725">
    <property type="entry name" value="GFO_IDH_MocA_C3"/>
    <property type="match status" value="1"/>
</dbReference>
<dbReference type="Pfam" id="PF01408">
    <property type="entry name" value="GFO_IDH_MocA"/>
    <property type="match status" value="1"/>
</dbReference>
<dbReference type="InterPro" id="IPR055170">
    <property type="entry name" value="GFO_IDH_MocA-like_dom"/>
</dbReference>
<dbReference type="Gene3D" id="3.40.50.720">
    <property type="entry name" value="NAD(P)-binding Rossmann-like Domain"/>
    <property type="match status" value="1"/>
</dbReference>
<dbReference type="AlphaFoldDB" id="X1KT17"/>
<dbReference type="PANTHER" id="PTHR43377:SF1">
    <property type="entry name" value="BILIVERDIN REDUCTASE A"/>
    <property type="match status" value="1"/>
</dbReference>
<name>X1KT17_9ZZZZ</name>
<dbReference type="InterPro" id="IPR036291">
    <property type="entry name" value="NAD(P)-bd_dom_sf"/>
</dbReference>
<accession>X1KT17</accession>
<protein>
    <submittedName>
        <fullName evidence="3">Uncharacterized protein</fullName>
    </submittedName>
</protein>